<keyword evidence="6" id="KW-1185">Reference proteome</keyword>
<reference evidence="5 6" key="1">
    <citation type="journal article" date="2010" name="PLoS ONE">
        <title>The Waddlia genome: a window into chlamydial biology.</title>
        <authorList>
            <person name="Bertelli C."/>
            <person name="Collyn F."/>
            <person name="Croxatto A."/>
            <person name="Ruckert C."/>
            <person name="Polkinghorne A."/>
            <person name="Kebbi-Beghdadi C."/>
            <person name="Goesmann A."/>
            <person name="Vaughan L."/>
            <person name="Greub G."/>
        </authorList>
    </citation>
    <scope>NUCLEOTIDE SEQUENCE [LARGE SCALE GENOMIC DNA]</scope>
    <source>
        <strain evidence="6">ATCC VR-1470 / WSU 86-1044</strain>
    </source>
</reference>
<sequence length="599" mass="68048">MIKAENLTKSYGGLTLFSGISFQIDKGERCSFVGRNGSGKSTLFKILIGEESADEGVISMPKSYRIGYLHQHIRFTQPTVQMEAALCLPEEERETPYRVEVILSGLGFEEGDFSKPPESFSGGFQLRIQLAKTLAEEPDCLLLDEPTNYLDIISIRWLEKFLKNWKSELIIISHDRAFLDSISTHTMGIHRNKLQHLSGTTQEYYNHILLEEESQEKARLKIEKKKEHVESYINRFGAKATKAKQAQSRLKAIEKLPSLEKLTQLDNLDFQFQTSPFPGRCMLEARNLSFAYEGMEDLLISDFSLEVEPGERLAVIGKNGRGKSTLLKLLANELVPLNGEIKRSENLAVGYFGQTNVANLNPSLSIEEEISLSNPDLPFSEIKRICGIMMFSQKQSEKKIRVLSGGEKSRVLLGKILAAKCNLLLLDEPTNHLDLESVEALVKALETFPGSVIIVSHAEEILHRIPEKLILCHEDRQEIFLGNYGYFLEKIGWNDEGLIKAKSDKSDKKAQKRERAEKIQARSKELNPIKKKIERLEAEIEFKELELSDLQRQLESDPGSIAEAAKAYGTKQKEIDLLFQELEIQYEKHEQVMQSYHLD</sequence>
<dbReference type="EMBL" id="CP001928">
    <property type="protein sequence ID" value="ADI38261.1"/>
    <property type="molecule type" value="Genomic_DNA"/>
</dbReference>
<keyword evidence="1" id="KW-0547">Nucleotide-binding</keyword>
<evidence type="ECO:0000259" key="4">
    <source>
        <dbReference type="PROSITE" id="PS50893"/>
    </source>
</evidence>
<dbReference type="RefSeq" id="WP_013181975.1">
    <property type="nucleotide sequence ID" value="NC_014225.1"/>
</dbReference>
<dbReference type="Proteomes" id="UP000001505">
    <property type="component" value="Chromosome"/>
</dbReference>
<dbReference type="CDD" id="cd03221">
    <property type="entry name" value="ABCF_EF-3"/>
    <property type="match status" value="2"/>
</dbReference>
<evidence type="ECO:0000256" key="1">
    <source>
        <dbReference type="ARBA" id="ARBA00022741"/>
    </source>
</evidence>
<keyword evidence="2" id="KW-0067">ATP-binding</keyword>
<evidence type="ECO:0000313" key="6">
    <source>
        <dbReference type="Proteomes" id="UP000001505"/>
    </source>
</evidence>
<organism evidence="5 6">
    <name type="scientific">Waddlia chondrophila (strain ATCC VR-1470 / WSU 86-1044)</name>
    <dbReference type="NCBI Taxonomy" id="716544"/>
    <lineage>
        <taxon>Bacteria</taxon>
        <taxon>Pseudomonadati</taxon>
        <taxon>Chlamydiota</taxon>
        <taxon>Chlamydiia</taxon>
        <taxon>Parachlamydiales</taxon>
        <taxon>Waddliaceae</taxon>
        <taxon>Waddlia</taxon>
    </lineage>
</organism>
<dbReference type="PROSITE" id="PS50893">
    <property type="entry name" value="ABC_TRANSPORTER_2"/>
    <property type="match status" value="2"/>
</dbReference>
<dbReference type="Gene3D" id="3.40.50.300">
    <property type="entry name" value="P-loop containing nucleotide triphosphate hydrolases"/>
    <property type="match status" value="2"/>
</dbReference>
<dbReference type="FunFam" id="3.40.50.300:FF:000011">
    <property type="entry name" value="Putative ABC transporter ATP-binding component"/>
    <property type="match status" value="1"/>
</dbReference>
<keyword evidence="3" id="KW-0175">Coiled coil</keyword>
<dbReference type="EC" id="3.6.3.-" evidence="5"/>
<dbReference type="Pfam" id="PF12848">
    <property type="entry name" value="ABC_tran_Xtn"/>
    <property type="match status" value="1"/>
</dbReference>
<feature type="coiled-coil region" evidence="3">
    <location>
        <begin position="526"/>
        <end position="553"/>
    </location>
</feature>
<evidence type="ECO:0000256" key="3">
    <source>
        <dbReference type="SAM" id="Coils"/>
    </source>
</evidence>
<evidence type="ECO:0000256" key="2">
    <source>
        <dbReference type="ARBA" id="ARBA00022840"/>
    </source>
</evidence>
<dbReference type="PROSITE" id="PS00211">
    <property type="entry name" value="ABC_TRANSPORTER_1"/>
    <property type="match status" value="1"/>
</dbReference>
<proteinExistence type="predicted"/>
<dbReference type="GO" id="GO:0016887">
    <property type="term" value="F:ATP hydrolysis activity"/>
    <property type="evidence" value="ECO:0007669"/>
    <property type="project" value="InterPro"/>
</dbReference>
<dbReference type="PANTHER" id="PTHR42855:SF2">
    <property type="entry name" value="DRUG RESISTANCE ABC TRANSPORTER,ATP-BINDING PROTEIN"/>
    <property type="match status" value="1"/>
</dbReference>
<dbReference type="InterPro" id="IPR003593">
    <property type="entry name" value="AAA+_ATPase"/>
</dbReference>
<dbReference type="SMART" id="SM00382">
    <property type="entry name" value="AAA"/>
    <property type="match status" value="2"/>
</dbReference>
<dbReference type="AlphaFoldDB" id="D6YVV0"/>
<feature type="domain" description="ABC transporter" evidence="4">
    <location>
        <begin position="2"/>
        <end position="216"/>
    </location>
</feature>
<dbReference type="eggNOG" id="COG0488">
    <property type="taxonomic scope" value="Bacteria"/>
</dbReference>
<evidence type="ECO:0000313" key="5">
    <source>
        <dbReference type="EMBL" id="ADI38261.1"/>
    </source>
</evidence>
<name>D6YVV0_WADCW</name>
<feature type="domain" description="ABC transporter" evidence="4">
    <location>
        <begin position="283"/>
        <end position="499"/>
    </location>
</feature>
<accession>D6YVV0</accession>
<dbReference type="InterPro" id="IPR017871">
    <property type="entry name" value="ABC_transporter-like_CS"/>
</dbReference>
<dbReference type="SUPFAM" id="SSF52540">
    <property type="entry name" value="P-loop containing nucleoside triphosphate hydrolases"/>
    <property type="match status" value="2"/>
</dbReference>
<dbReference type="PANTHER" id="PTHR42855">
    <property type="entry name" value="ABC TRANSPORTER ATP-BINDING SUBUNIT"/>
    <property type="match status" value="1"/>
</dbReference>
<dbReference type="InterPro" id="IPR051309">
    <property type="entry name" value="ABCF_ATPase"/>
</dbReference>
<dbReference type="STRING" id="716544.wcw_0899"/>
<dbReference type="GO" id="GO:0005524">
    <property type="term" value="F:ATP binding"/>
    <property type="evidence" value="ECO:0007669"/>
    <property type="project" value="UniProtKB-KW"/>
</dbReference>
<dbReference type="KEGG" id="wch:wcw_0899"/>
<dbReference type="InterPro" id="IPR027417">
    <property type="entry name" value="P-loop_NTPase"/>
</dbReference>
<keyword evidence="5" id="KW-0378">Hydrolase</keyword>
<dbReference type="HOGENOM" id="CLU_000604_36_0_0"/>
<dbReference type="InterPro" id="IPR003439">
    <property type="entry name" value="ABC_transporter-like_ATP-bd"/>
</dbReference>
<gene>
    <name evidence="5" type="ordered locus">wcw_0899</name>
</gene>
<protein>
    <submittedName>
        <fullName evidence="5">ABC transporter, ATPase subunit</fullName>
        <ecNumber evidence="5">3.6.3.-</ecNumber>
    </submittedName>
</protein>
<dbReference type="Pfam" id="PF00005">
    <property type="entry name" value="ABC_tran"/>
    <property type="match status" value="2"/>
</dbReference>
<dbReference type="InterPro" id="IPR032781">
    <property type="entry name" value="ABC_tran_Xtn"/>
</dbReference>